<dbReference type="Gene3D" id="2.40.170.20">
    <property type="entry name" value="TonB-dependent receptor, beta-barrel domain"/>
    <property type="match status" value="1"/>
</dbReference>
<dbReference type="GO" id="GO:0044718">
    <property type="term" value="P:siderophore transmembrane transport"/>
    <property type="evidence" value="ECO:0007669"/>
    <property type="project" value="TreeGrafter"/>
</dbReference>
<dbReference type="InterPro" id="IPR012910">
    <property type="entry name" value="Plug_dom"/>
</dbReference>
<keyword evidence="8 12" id="KW-0675">Receptor</keyword>
<evidence type="ECO:0000256" key="5">
    <source>
        <dbReference type="ARBA" id="ARBA00022729"/>
    </source>
</evidence>
<dbReference type="InterPro" id="IPR039426">
    <property type="entry name" value="TonB-dep_rcpt-like"/>
</dbReference>
<evidence type="ECO:0000256" key="10">
    <source>
        <dbReference type="PROSITE-ProRule" id="PRU01360"/>
    </source>
</evidence>
<dbReference type="InterPro" id="IPR000531">
    <property type="entry name" value="Beta-barrel_TonB"/>
</dbReference>
<dbReference type="GO" id="GO:0015344">
    <property type="term" value="F:siderophore uptake transmembrane transporter activity"/>
    <property type="evidence" value="ECO:0007669"/>
    <property type="project" value="TreeGrafter"/>
</dbReference>
<name>A0A173T740_PARDI</name>
<comment type="subcellular location">
    <subcellularLocation>
        <location evidence="1 10">Cell outer membrane</location>
        <topology evidence="1 10">Multi-pass membrane protein</topology>
    </subcellularLocation>
</comment>
<dbReference type="CDD" id="cd01347">
    <property type="entry name" value="ligand_gated_channel"/>
    <property type="match status" value="1"/>
</dbReference>
<dbReference type="InterPro" id="IPR037066">
    <property type="entry name" value="Plug_dom_sf"/>
</dbReference>
<reference evidence="12 13" key="1">
    <citation type="submission" date="2015-09" db="EMBL/GenBank/DDBJ databases">
        <authorList>
            <consortium name="Pathogen Informatics"/>
        </authorList>
    </citation>
    <scope>NUCLEOTIDE SEQUENCE [LARGE SCALE GENOMIC DNA]</scope>
    <source>
        <strain evidence="12 13">2789STDY5608872</strain>
    </source>
</reference>
<dbReference type="InterPro" id="IPR036942">
    <property type="entry name" value="Beta-barrel_TonB_sf"/>
</dbReference>
<evidence type="ECO:0000256" key="9">
    <source>
        <dbReference type="ARBA" id="ARBA00023237"/>
    </source>
</evidence>
<comment type="similarity">
    <text evidence="10 11">Belongs to the TonB-dependent receptor family.</text>
</comment>
<evidence type="ECO:0000313" key="13">
    <source>
        <dbReference type="Proteomes" id="UP000095591"/>
    </source>
</evidence>
<keyword evidence="3 10" id="KW-1134">Transmembrane beta strand</keyword>
<dbReference type="Gene3D" id="2.60.40.1120">
    <property type="entry name" value="Carboxypeptidase-like, regulatory domain"/>
    <property type="match status" value="1"/>
</dbReference>
<dbReference type="Pfam" id="PF00593">
    <property type="entry name" value="TonB_dep_Rec_b-barrel"/>
    <property type="match status" value="1"/>
</dbReference>
<dbReference type="InterPro" id="IPR008969">
    <property type="entry name" value="CarboxyPept-like_regulatory"/>
</dbReference>
<evidence type="ECO:0000256" key="6">
    <source>
        <dbReference type="ARBA" id="ARBA00023077"/>
    </source>
</evidence>
<evidence type="ECO:0000256" key="7">
    <source>
        <dbReference type="ARBA" id="ARBA00023136"/>
    </source>
</evidence>
<dbReference type="Proteomes" id="UP000095591">
    <property type="component" value="Unassembled WGS sequence"/>
</dbReference>
<dbReference type="GO" id="GO:0009279">
    <property type="term" value="C:cell outer membrane"/>
    <property type="evidence" value="ECO:0007669"/>
    <property type="project" value="UniProtKB-SubCell"/>
</dbReference>
<evidence type="ECO:0000256" key="4">
    <source>
        <dbReference type="ARBA" id="ARBA00022692"/>
    </source>
</evidence>
<evidence type="ECO:0000256" key="2">
    <source>
        <dbReference type="ARBA" id="ARBA00022448"/>
    </source>
</evidence>
<dbReference type="PANTHER" id="PTHR30069">
    <property type="entry name" value="TONB-DEPENDENT OUTER MEMBRANE RECEPTOR"/>
    <property type="match status" value="1"/>
</dbReference>
<dbReference type="PANTHER" id="PTHR30069:SF29">
    <property type="entry name" value="HEMOGLOBIN AND HEMOGLOBIN-HAPTOGLOBIN-BINDING PROTEIN 1-RELATED"/>
    <property type="match status" value="1"/>
</dbReference>
<keyword evidence="7 10" id="KW-0472">Membrane</keyword>
<keyword evidence="5" id="KW-0732">Signal</keyword>
<dbReference type="RefSeq" id="WP_005867430.1">
    <property type="nucleotide sequence ID" value="NZ_CAXSKO010000003.1"/>
</dbReference>
<dbReference type="Pfam" id="PF07715">
    <property type="entry name" value="Plug"/>
    <property type="match status" value="1"/>
</dbReference>
<evidence type="ECO:0000256" key="8">
    <source>
        <dbReference type="ARBA" id="ARBA00023170"/>
    </source>
</evidence>
<organism evidence="12 13">
    <name type="scientific">Parabacteroides distasonis</name>
    <dbReference type="NCBI Taxonomy" id="823"/>
    <lineage>
        <taxon>Bacteria</taxon>
        <taxon>Pseudomonadati</taxon>
        <taxon>Bacteroidota</taxon>
        <taxon>Bacteroidia</taxon>
        <taxon>Bacteroidales</taxon>
        <taxon>Tannerellaceae</taxon>
        <taxon>Parabacteroides</taxon>
    </lineage>
</organism>
<dbReference type="PROSITE" id="PS52016">
    <property type="entry name" value="TONB_DEPENDENT_REC_3"/>
    <property type="match status" value="1"/>
</dbReference>
<sequence>MKRKCLCAALAVSCAINVSFAQVRLQGKVVDESNEPIPGANIRVSESLNGTTTDASGKFELNLPDGRHRIRVTYLGYEQGVYQTDHSEKDVVIKLKEKYVNIDQVVVTGTGSHRRMSNSPIPVKVLTGKDLKEASVTNFQDAMTKLNPSIVFMENGQGATMNMNGLTEKYVVILENGKRLAGDDTYSRIDMSNVKRVEILNGAASALYGSDAIAGVINIITDDSRNKVNVTSNSRYGSKNQFLQSVNADVNVGKFGSYTSYQYQRADGWQLNPYTESKGELVPTNKQASEGFHRNVINQRFTYDATDRLSFYVRGTFFGRSSDRPMPMDKVNTTNYDMRKETFTYGAGAQYMINKNSYLNADYLSDNHSTYKDFFDGKKSGESDMTKRIHYHNLNVKGIFRLGKYNKLSAGAEFIKELLSSETDNITGKSMYTTALYAQDEININEHFQAYAGLRYIYHENFKSYATPNVALLYKVGGFNFRGSYAAGFRTPELKELYTESEKKASGATRLTIGNPDLDPEKSDNFTLSAEYTMRYFSLSVSAFMNNVRSMINYKMLDTAERDAYNTAHGTDYDEIQMRANIDKAKIKGINVTFNSYLGAGFTLNGGYSFMDGKNVYEDEPLDKTVKHSGTVAAMWSHTWNKYKLNVNFNGRIQGERYSTSYGYAPKYSLWNLNTSHTFRAGDFLLEPGVGIENLFDYVDDRPFNYNYATLTPGRTYYVSLLVRFKQ</sequence>
<proteinExistence type="inferred from homology"/>
<keyword evidence="2 10" id="KW-0813">Transport</keyword>
<evidence type="ECO:0000256" key="3">
    <source>
        <dbReference type="ARBA" id="ARBA00022452"/>
    </source>
</evidence>
<dbReference type="SUPFAM" id="SSF49464">
    <property type="entry name" value="Carboxypeptidase regulatory domain-like"/>
    <property type="match status" value="1"/>
</dbReference>
<gene>
    <name evidence="12" type="primary">cirA_4</name>
    <name evidence="12" type="ORF">ERS852429_01370</name>
</gene>
<protein>
    <submittedName>
        <fullName evidence="12">Colicin I receptor</fullName>
    </submittedName>
</protein>
<accession>A0A173T740</accession>
<keyword evidence="6 11" id="KW-0798">TonB box</keyword>
<keyword evidence="4 10" id="KW-0812">Transmembrane</keyword>
<dbReference type="Pfam" id="PF13715">
    <property type="entry name" value="CarbopepD_reg_2"/>
    <property type="match status" value="1"/>
</dbReference>
<dbReference type="SUPFAM" id="SSF56935">
    <property type="entry name" value="Porins"/>
    <property type="match status" value="1"/>
</dbReference>
<evidence type="ECO:0000256" key="11">
    <source>
        <dbReference type="RuleBase" id="RU003357"/>
    </source>
</evidence>
<evidence type="ECO:0000256" key="1">
    <source>
        <dbReference type="ARBA" id="ARBA00004571"/>
    </source>
</evidence>
<dbReference type="EMBL" id="CYXP01000002">
    <property type="protein sequence ID" value="CUM97228.1"/>
    <property type="molecule type" value="Genomic_DNA"/>
</dbReference>
<dbReference type="Gene3D" id="2.170.130.10">
    <property type="entry name" value="TonB-dependent receptor, plug domain"/>
    <property type="match status" value="1"/>
</dbReference>
<dbReference type="AlphaFoldDB" id="A0A173T740"/>
<keyword evidence="9 10" id="KW-0998">Cell outer membrane</keyword>
<evidence type="ECO:0000313" key="12">
    <source>
        <dbReference type="EMBL" id="CUM97228.1"/>
    </source>
</evidence>